<dbReference type="PANTHER" id="PTHR20959">
    <property type="entry name" value="TRANSPORT AND GOLGI ORGANIZATION PROTEIN 6 FAMILY MEMBER"/>
    <property type="match status" value="1"/>
</dbReference>
<dbReference type="InterPro" id="IPR016024">
    <property type="entry name" value="ARM-type_fold"/>
</dbReference>
<dbReference type="AlphaFoldDB" id="A0AAV5QMF0"/>
<dbReference type="EMBL" id="BTFZ01000011">
    <property type="protein sequence ID" value="GMM35891.1"/>
    <property type="molecule type" value="Genomic_DNA"/>
</dbReference>
<keyword evidence="2" id="KW-0175">Coiled coil</keyword>
<evidence type="ECO:0000256" key="2">
    <source>
        <dbReference type="SAM" id="Coils"/>
    </source>
</evidence>
<dbReference type="SUPFAM" id="SSF48371">
    <property type="entry name" value="ARM repeat"/>
    <property type="match status" value="1"/>
</dbReference>
<dbReference type="PANTHER" id="PTHR20959:SF1">
    <property type="entry name" value="TRANSPORT AND GOLGI ORGANIZATION PROTEIN 6 HOMOLOG"/>
    <property type="match status" value="1"/>
</dbReference>
<dbReference type="InterPro" id="IPR039600">
    <property type="entry name" value="TANGO6/Rtp1"/>
</dbReference>
<sequence>MQSSCRHLRTFERQNELKKKKSIPWLKSWRNRAIYGGKTMAEESEKHIPKKLKGLVAPRFSSKKPLDLLFIQLTEIFKIEDNNQNDTINILYERISKIDKDIDDETNFIPFSLKDVVVKFQNQCERDEEFQKRVSVIKFLLHKLIQIKKLTMKDKPKFKNKYGETLMISLHDMKTFGHLLNLIIVEGIYSALPNNIGISLEKRRLNEFKKDKKGFKAVKIFRIKNDRERFELLMLIMNKFLVVFEDSDGANDVKELLLKGMGFSDLLICALYVIYNPDITGKPSNWENLYDRIESISPTFELFELYSLLVNPTNVAPWFKAVCLEKMTYLPLRRKTSGVISLIEFLTGMRYNEDVNVEKVGHVNRILLNKPSKVSTVEYFNNISSQMYNILILVNRPILASVCVNFIESLFKRNPRIVQDFYFVKIWYRCNVALRPNFNKQVYKDGDIMIKGRDFDNLLNVIFSITKNNSDNQVLDSLFSKNDLTICLWNYLIFLQQKSLTNNKELILEIFKLYFTLVTSDSKVRLLSSILDNLLIGLNNFPWIFDLEFNDHDNDSNEVVTQSVCVKYQSFDTKEFKSGQTTKERIFDSINMATDLYLIILEQVDDSVIQELFILILKRWLLKDGDGISQKLFIGEEEEEAVGYFKMLINLRLLQSMSLKFKDQINNNKNMTEILEIVDAVLANYKSNDNAKVMDANNEEEVDSDDEVDEINEKTKNLSVEDDSGNNDDTVLTITLELLSSILSENSSYQLIETAIIEKLDSIMDKLNLIGQNNESLSASIASLKQAIQDLKDINNKFEQNINDDELSQKETIIKLNKIQQKYENDLKGYEKAMKYLNDKIVPVRVHGLQLINELIFKKSKIVTLQQGIKIYLEQLQNTDPFIYLSSIKGLATLLQFDLETALPVLLEIYGTQRDGNDEYDTDTILKIGEVINALLLKYESNPLYSDYSNRHSSLLFPSKLTKLVCHTTINLVKVPPKETPKISNGIRVSALSLLESCFRINLNGVNEYLQDTLDLVIGILTFELKDTEDEVSMRRGAIKLLHSVVYSEIDLKEFPKGYGKKIIILLAYAQEKDDDLLIREQAGDTLSAIKEIFKQSIFGDTE</sequence>
<keyword evidence="5" id="KW-1185">Reference proteome</keyword>
<evidence type="ECO:0000259" key="3">
    <source>
        <dbReference type="Pfam" id="PF10363"/>
    </source>
</evidence>
<dbReference type="Proteomes" id="UP001360560">
    <property type="component" value="Unassembled WGS sequence"/>
</dbReference>
<dbReference type="InterPro" id="IPR019451">
    <property type="entry name" value="Rtp1_C1"/>
</dbReference>
<feature type="domain" description="RNA polymerase II assembly factor Rtp1 C-terminal" evidence="3">
    <location>
        <begin position="830"/>
        <end position="934"/>
    </location>
</feature>
<gene>
    <name evidence="4" type="ORF">DASC09_032160</name>
</gene>
<accession>A0AAV5QMF0</accession>
<dbReference type="GeneID" id="90073866"/>
<evidence type="ECO:0000256" key="1">
    <source>
        <dbReference type="ARBA" id="ARBA00005724"/>
    </source>
</evidence>
<comment type="caution">
    <text evidence="4">The sequence shown here is derived from an EMBL/GenBank/DDBJ whole genome shotgun (WGS) entry which is preliminary data.</text>
</comment>
<name>A0AAV5QMF0_9ASCO</name>
<dbReference type="Pfam" id="PF10363">
    <property type="entry name" value="RTP1_C1"/>
    <property type="match status" value="1"/>
</dbReference>
<evidence type="ECO:0000313" key="4">
    <source>
        <dbReference type="EMBL" id="GMM35891.1"/>
    </source>
</evidence>
<comment type="similarity">
    <text evidence="1">Belongs to the Tango6 family.</text>
</comment>
<organism evidence="4 5">
    <name type="scientific">Saccharomycopsis crataegensis</name>
    <dbReference type="NCBI Taxonomy" id="43959"/>
    <lineage>
        <taxon>Eukaryota</taxon>
        <taxon>Fungi</taxon>
        <taxon>Dikarya</taxon>
        <taxon>Ascomycota</taxon>
        <taxon>Saccharomycotina</taxon>
        <taxon>Saccharomycetes</taxon>
        <taxon>Saccharomycopsidaceae</taxon>
        <taxon>Saccharomycopsis</taxon>
    </lineage>
</organism>
<evidence type="ECO:0000313" key="5">
    <source>
        <dbReference type="Proteomes" id="UP001360560"/>
    </source>
</evidence>
<dbReference type="RefSeq" id="XP_064852887.1">
    <property type="nucleotide sequence ID" value="XM_064996815.1"/>
</dbReference>
<feature type="coiled-coil region" evidence="2">
    <location>
        <begin position="774"/>
        <end position="840"/>
    </location>
</feature>
<protein>
    <submittedName>
        <fullName evidence="4">Rtp1 protein</fullName>
    </submittedName>
</protein>
<dbReference type="GO" id="GO:0009306">
    <property type="term" value="P:protein secretion"/>
    <property type="evidence" value="ECO:0007669"/>
    <property type="project" value="TreeGrafter"/>
</dbReference>
<proteinExistence type="inferred from homology"/>
<reference evidence="4 5" key="1">
    <citation type="journal article" date="2023" name="Elife">
        <title>Identification of key yeast species and microbe-microbe interactions impacting larval growth of Drosophila in the wild.</title>
        <authorList>
            <person name="Mure A."/>
            <person name="Sugiura Y."/>
            <person name="Maeda R."/>
            <person name="Honda K."/>
            <person name="Sakurai N."/>
            <person name="Takahashi Y."/>
            <person name="Watada M."/>
            <person name="Katoh T."/>
            <person name="Gotoh A."/>
            <person name="Gotoh Y."/>
            <person name="Taniguchi I."/>
            <person name="Nakamura K."/>
            <person name="Hayashi T."/>
            <person name="Katayama T."/>
            <person name="Uemura T."/>
            <person name="Hattori Y."/>
        </authorList>
    </citation>
    <scope>NUCLEOTIDE SEQUENCE [LARGE SCALE GENOMIC DNA]</scope>
    <source>
        <strain evidence="4 5">SC-9</strain>
    </source>
</reference>